<dbReference type="AlphaFoldDB" id="A0A845U8X6"/>
<dbReference type="PANTHER" id="PTHR10655">
    <property type="entry name" value="LYSOPHOSPHOLIPASE-RELATED"/>
    <property type="match status" value="1"/>
</dbReference>
<dbReference type="EMBL" id="WNJL01000022">
    <property type="protein sequence ID" value="NDU41925.1"/>
    <property type="molecule type" value="Genomic_DNA"/>
</dbReference>
<protein>
    <submittedName>
        <fullName evidence="4">Phospholipase</fullName>
    </submittedName>
</protein>
<dbReference type="Pfam" id="PF02230">
    <property type="entry name" value="Abhydrolase_2"/>
    <property type="match status" value="1"/>
</dbReference>
<keyword evidence="2" id="KW-0378">Hydrolase</keyword>
<name>A0A845U8X6_9PROT</name>
<dbReference type="SUPFAM" id="SSF53474">
    <property type="entry name" value="alpha/beta-Hydrolases"/>
    <property type="match status" value="1"/>
</dbReference>
<proteinExistence type="inferred from homology"/>
<organism evidence="4">
    <name type="scientific">Acidithiobacillus ferrianus</name>
    <dbReference type="NCBI Taxonomy" id="2678518"/>
    <lineage>
        <taxon>Bacteria</taxon>
        <taxon>Pseudomonadati</taxon>
        <taxon>Pseudomonadota</taxon>
        <taxon>Acidithiobacillia</taxon>
        <taxon>Acidithiobacillales</taxon>
        <taxon>Acidithiobacillaceae</taxon>
        <taxon>Acidithiobacillus</taxon>
    </lineage>
</organism>
<evidence type="ECO:0000256" key="2">
    <source>
        <dbReference type="ARBA" id="ARBA00022801"/>
    </source>
</evidence>
<dbReference type="RefSeq" id="WP_163096948.1">
    <property type="nucleotide sequence ID" value="NZ_CP127523.1"/>
</dbReference>
<dbReference type="PANTHER" id="PTHR10655:SF17">
    <property type="entry name" value="LYSOPHOSPHOLIPASE-LIKE PROTEIN 1"/>
    <property type="match status" value="1"/>
</dbReference>
<evidence type="ECO:0000313" key="4">
    <source>
        <dbReference type="EMBL" id="NDU41925.1"/>
    </source>
</evidence>
<comment type="similarity">
    <text evidence="1">Belongs to the AB hydrolase superfamily. AB hydrolase 2 family.</text>
</comment>
<dbReference type="Gene3D" id="3.40.50.1820">
    <property type="entry name" value="alpha/beta hydrolase"/>
    <property type="match status" value="1"/>
</dbReference>
<comment type="caution">
    <text evidence="4">The sequence shown here is derived from an EMBL/GenBank/DDBJ whole genome shotgun (WGS) entry which is preliminary data.</text>
</comment>
<accession>A0A845U8X6</accession>
<evidence type="ECO:0000256" key="1">
    <source>
        <dbReference type="ARBA" id="ARBA00006499"/>
    </source>
</evidence>
<dbReference type="GO" id="GO:0016787">
    <property type="term" value="F:hydrolase activity"/>
    <property type="evidence" value="ECO:0007669"/>
    <property type="project" value="UniProtKB-KW"/>
</dbReference>
<evidence type="ECO:0000259" key="3">
    <source>
        <dbReference type="Pfam" id="PF02230"/>
    </source>
</evidence>
<feature type="domain" description="Phospholipase/carboxylesterase/thioesterase" evidence="3">
    <location>
        <begin position="20"/>
        <end position="220"/>
    </location>
</feature>
<dbReference type="InterPro" id="IPR029058">
    <property type="entry name" value="AB_hydrolase_fold"/>
</dbReference>
<dbReference type="InterPro" id="IPR003140">
    <property type="entry name" value="PLipase/COase/thioEstase"/>
</dbReference>
<reference evidence="4" key="1">
    <citation type="submission" date="2019-11" db="EMBL/GenBank/DDBJ databases">
        <title>Acidithiobacillus ferrianus sp. nov.: a facultatively anaerobic and extremely acidophilic chemolithoautotroph.</title>
        <authorList>
            <person name="Norris P.R."/>
            <person name="Falagan C."/>
            <person name="Moya-Beltran A."/>
            <person name="Castro M."/>
            <person name="Quatrini R."/>
            <person name="Johnson D.B."/>
        </authorList>
    </citation>
    <scope>NUCLEOTIDE SEQUENCE [LARGE SCALE GENOMIC DNA]</scope>
    <source>
        <strain evidence="4">MG</strain>
    </source>
</reference>
<sequence length="231" mass="25317">MRNTSSNPDVWPEGLLTRPAREPTAPGIVILHGLGASMEDLAGMADFVDPDGRFRWFFPNAPMRPVRLHAGGMMRAWYDIHGLDAQSSEDAEGLRDMASRLTVLLDHAADRGAPLILGGFSQGGAMSLYSALHAGYPVAAVLALSTYLPLRTQVPGATTAKSPPIFWAHGQRDTVLPPQYMDVAEQILTPLGYSVARHRYAMAHTLCEEELLDVRVFLRTITDLREAEPTR</sequence>
<dbReference type="InterPro" id="IPR050565">
    <property type="entry name" value="LYPA1-2/EST-like"/>
</dbReference>
<gene>
    <name evidence="4" type="ORF">GL267_04470</name>
</gene>